<dbReference type="EMBL" id="OE004397">
    <property type="protein sequence ID" value="CAD7461116.1"/>
    <property type="molecule type" value="Genomic_DNA"/>
</dbReference>
<dbReference type="AlphaFoldDB" id="A0A7R9IMM9"/>
<accession>A0A7R9IMM9</accession>
<sequence length="434" mass="49790">MKRELLNKNNEQHSSLSVPLEFNNMKRELLNKNNEQHSSLSVPLIFNKIKDEILAVENEKHLLFPVPLTFNHVKQELVIKSSEQLPSQNVPVLFTSTAPGSEVMGFYWVTKVTIKLLIVKKFMKVPEKSRTLNIFAIVTKIFLIDCPVHRNNANTSNVEPPMMACGSRKMLDCFYHDTKDKSRFGTKERTRVVLEKITLDERQFGYKVKDIDCEFITTDFLNMGGLLDLQEQGKNIEQSKGSQKQQRVFFATKSHCLLFDICSQFQGRTKCTSVNREDDLSFHVSLLETIAHKRFLRSAKRHPKWAQVERSALFEASERFSQIQERQLQLAEEQFAKESVKNIPSSCMSFSRLRAVNNSLEAEFTAVCRSASSCGDGNPYPQVFQRPYLNIKFLKLKNDTLGQEQTWDFWLMSMLLSLSSPGTVPCGKLLATVE</sequence>
<reference evidence="1" key="1">
    <citation type="submission" date="2020-11" db="EMBL/GenBank/DDBJ databases">
        <authorList>
            <person name="Tran Van P."/>
        </authorList>
    </citation>
    <scope>NUCLEOTIDE SEQUENCE</scope>
</reference>
<name>A0A7R9IMM9_9NEOP</name>
<protein>
    <submittedName>
        <fullName evidence="1">Uncharacterized protein</fullName>
    </submittedName>
</protein>
<organism evidence="1">
    <name type="scientific">Timema tahoe</name>
    <dbReference type="NCBI Taxonomy" id="61484"/>
    <lineage>
        <taxon>Eukaryota</taxon>
        <taxon>Metazoa</taxon>
        <taxon>Ecdysozoa</taxon>
        <taxon>Arthropoda</taxon>
        <taxon>Hexapoda</taxon>
        <taxon>Insecta</taxon>
        <taxon>Pterygota</taxon>
        <taxon>Neoptera</taxon>
        <taxon>Polyneoptera</taxon>
        <taxon>Phasmatodea</taxon>
        <taxon>Timematodea</taxon>
        <taxon>Timematoidea</taxon>
        <taxon>Timematidae</taxon>
        <taxon>Timema</taxon>
    </lineage>
</organism>
<gene>
    <name evidence="1" type="ORF">TTEB3V08_LOCUS9029</name>
</gene>
<proteinExistence type="predicted"/>
<evidence type="ECO:0000313" key="1">
    <source>
        <dbReference type="EMBL" id="CAD7461116.1"/>
    </source>
</evidence>